<reference evidence="2" key="1">
    <citation type="submission" date="2021-06" db="EMBL/GenBank/DDBJ databases">
        <title>Genome Sequence of Mortierella hyaline Strain SCG-10, a Cold-Adapted, Nitrate-Reducing Fungus Isolated from Soil in Minnesota, USA.</title>
        <authorList>
            <person name="Aldossari N."/>
        </authorList>
    </citation>
    <scope>NUCLEOTIDE SEQUENCE</scope>
    <source>
        <strain evidence="2">SCG-10</strain>
    </source>
</reference>
<feature type="compositionally biased region" description="Basic and acidic residues" evidence="1">
    <location>
        <begin position="19"/>
        <end position="36"/>
    </location>
</feature>
<dbReference type="Proteomes" id="UP000707451">
    <property type="component" value="Unassembled WGS sequence"/>
</dbReference>
<dbReference type="EMBL" id="JAHRHY010000013">
    <property type="protein sequence ID" value="KAG9064580.1"/>
    <property type="molecule type" value="Genomic_DNA"/>
</dbReference>
<sequence length="95" mass="10951">MMNAPQPVDTSYNPQDLLNKIKSDTARHEQEREKRYRKAVEPLCQELSKLHKASMASLMELPNGGLDWQLRHVAKSEKKVQGKEMGCAHYIKKCQ</sequence>
<feature type="region of interest" description="Disordered" evidence="1">
    <location>
        <begin position="1"/>
        <end position="36"/>
    </location>
</feature>
<evidence type="ECO:0000256" key="1">
    <source>
        <dbReference type="SAM" id="MobiDB-lite"/>
    </source>
</evidence>
<comment type="caution">
    <text evidence="2">The sequence shown here is derived from an EMBL/GenBank/DDBJ whole genome shotgun (WGS) entry which is preliminary data.</text>
</comment>
<dbReference type="OrthoDB" id="2490970at2759"/>
<name>A0A9P7XNQ5_9FUNG</name>
<protein>
    <submittedName>
        <fullName evidence="2">Uncharacterized protein</fullName>
    </submittedName>
</protein>
<evidence type="ECO:0000313" key="2">
    <source>
        <dbReference type="EMBL" id="KAG9064580.1"/>
    </source>
</evidence>
<accession>A0A9P7XNQ5</accession>
<organism evidence="2 3">
    <name type="scientific">Linnemannia hyalina</name>
    <dbReference type="NCBI Taxonomy" id="64524"/>
    <lineage>
        <taxon>Eukaryota</taxon>
        <taxon>Fungi</taxon>
        <taxon>Fungi incertae sedis</taxon>
        <taxon>Mucoromycota</taxon>
        <taxon>Mortierellomycotina</taxon>
        <taxon>Mortierellomycetes</taxon>
        <taxon>Mortierellales</taxon>
        <taxon>Mortierellaceae</taxon>
        <taxon>Linnemannia</taxon>
    </lineage>
</organism>
<keyword evidence="3" id="KW-1185">Reference proteome</keyword>
<evidence type="ECO:0000313" key="3">
    <source>
        <dbReference type="Proteomes" id="UP000707451"/>
    </source>
</evidence>
<gene>
    <name evidence="2" type="ORF">KI688_002838</name>
</gene>
<proteinExistence type="predicted"/>
<dbReference type="AlphaFoldDB" id="A0A9P7XNQ5"/>